<feature type="compositionally biased region" description="Gly residues" evidence="1">
    <location>
        <begin position="1"/>
        <end position="17"/>
    </location>
</feature>
<feature type="region of interest" description="Disordered" evidence="1">
    <location>
        <begin position="1"/>
        <end position="35"/>
    </location>
</feature>
<evidence type="ECO:0000313" key="3">
    <source>
        <dbReference type="EMBL" id="MBW4329627.1"/>
    </source>
</evidence>
<keyword evidence="4" id="KW-1185">Reference proteome</keyword>
<reference evidence="3 4" key="1">
    <citation type="submission" date="2021-07" db="EMBL/GenBank/DDBJ databases">
        <title>Stakelama flava sp. nov., a novel endophytic bacterium isolated from branch of Kandelia candel.</title>
        <authorList>
            <person name="Tuo L."/>
        </authorList>
    </citation>
    <scope>NUCLEOTIDE SEQUENCE [LARGE SCALE GENOMIC DNA]</scope>
    <source>
        <strain evidence="3 4">CBK3Z-3</strain>
    </source>
</reference>
<gene>
    <name evidence="3" type="ORF">KY084_01895</name>
</gene>
<organism evidence="3 4">
    <name type="scientific">Stakelama flava</name>
    <dbReference type="NCBI Taxonomy" id="2860338"/>
    <lineage>
        <taxon>Bacteria</taxon>
        <taxon>Pseudomonadati</taxon>
        <taxon>Pseudomonadota</taxon>
        <taxon>Alphaproteobacteria</taxon>
        <taxon>Sphingomonadales</taxon>
        <taxon>Sphingomonadaceae</taxon>
        <taxon>Stakelama</taxon>
    </lineage>
</organism>
<evidence type="ECO:0000256" key="1">
    <source>
        <dbReference type="SAM" id="MobiDB-lite"/>
    </source>
</evidence>
<dbReference type="EMBL" id="JAHWZX010000001">
    <property type="protein sequence ID" value="MBW4329627.1"/>
    <property type="molecule type" value="Genomic_DNA"/>
</dbReference>
<dbReference type="PANTHER" id="PTHR43252">
    <property type="entry name" value="TRANSCRIPTIONAL REGULATOR YQJI"/>
    <property type="match status" value="1"/>
</dbReference>
<protein>
    <submittedName>
        <fullName evidence="3">PadR family transcriptional regulator</fullName>
    </submittedName>
</protein>
<sequence>MDFSGRGWGPRGGGMPRGGEWRDEGGRGGGRGRGRRMFDGGELRLVLLKLIADQPRHGYDLIREIEERTGGAYAPSPGVVYPTVTMLGDMDLIAEQESEGAKKIYAITETGTAHLEENAEVVAALMARLEAVASMRARTNAGPVKRAMVNLRTVLQQRLTDDETQEDTLHDVAEIIDEAARKIERL</sequence>
<evidence type="ECO:0000259" key="2">
    <source>
        <dbReference type="Pfam" id="PF03551"/>
    </source>
</evidence>
<dbReference type="PANTHER" id="PTHR43252:SF7">
    <property type="entry name" value="TRANSCRIPTIONAL REGULATOR YQJI"/>
    <property type="match status" value="1"/>
</dbReference>
<dbReference type="Pfam" id="PF03551">
    <property type="entry name" value="PadR"/>
    <property type="match status" value="1"/>
</dbReference>
<dbReference type="Proteomes" id="UP001197214">
    <property type="component" value="Unassembled WGS sequence"/>
</dbReference>
<accession>A0ABS6XHD2</accession>
<evidence type="ECO:0000313" key="4">
    <source>
        <dbReference type="Proteomes" id="UP001197214"/>
    </source>
</evidence>
<comment type="caution">
    <text evidence="3">The sequence shown here is derived from an EMBL/GenBank/DDBJ whole genome shotgun (WGS) entry which is preliminary data.</text>
</comment>
<proteinExistence type="predicted"/>
<feature type="domain" description="Transcription regulator PadR N-terminal" evidence="2">
    <location>
        <begin position="47"/>
        <end position="117"/>
    </location>
</feature>
<dbReference type="InterPro" id="IPR005149">
    <property type="entry name" value="Tscrpt_reg_PadR_N"/>
</dbReference>
<name>A0ABS6XHD2_9SPHN</name>